<reference evidence="1 2" key="1">
    <citation type="journal article" date="2019" name="Int. J. Syst. Evol. Microbiol.">
        <title>The Global Catalogue of Microorganisms (GCM) 10K type strain sequencing project: providing services to taxonomists for standard genome sequencing and annotation.</title>
        <authorList>
            <consortium name="The Broad Institute Genomics Platform"/>
            <consortium name="The Broad Institute Genome Sequencing Center for Infectious Disease"/>
            <person name="Wu L."/>
            <person name="Ma J."/>
        </authorList>
    </citation>
    <scope>NUCLEOTIDE SEQUENCE [LARGE SCALE GENOMIC DNA]</scope>
    <source>
        <strain evidence="1 2">JCM 14549</strain>
    </source>
</reference>
<evidence type="ECO:0000313" key="2">
    <source>
        <dbReference type="Proteomes" id="UP001403094"/>
    </source>
</evidence>
<comment type="caution">
    <text evidence="1">The sequence shown here is derived from an EMBL/GenBank/DDBJ whole genome shotgun (WGS) entry which is preliminary data.</text>
</comment>
<organism evidence="1 2">
    <name type="scientific">Streptomyces cheonanensis</name>
    <dbReference type="NCBI Taxonomy" id="312720"/>
    <lineage>
        <taxon>Bacteria</taxon>
        <taxon>Bacillati</taxon>
        <taxon>Actinomycetota</taxon>
        <taxon>Actinomycetes</taxon>
        <taxon>Kitasatosporales</taxon>
        <taxon>Streptomycetaceae</taxon>
        <taxon>Streptomyces</taxon>
    </lineage>
</organism>
<keyword evidence="2" id="KW-1185">Reference proteome</keyword>
<name>A0ABN2VB74_9ACTN</name>
<gene>
    <name evidence="1" type="ORF">GCM10009757_35790</name>
</gene>
<proteinExistence type="predicted"/>
<sequence>MNTLNSDPTTAKHLDRTAPGRFALVREAVEVYKGLRAELPGAVPVRPLRLPGWDDGWLALGLRTAHGAGCPTVWHRAGEPVRALPLPVWRGRALVPEVRYPAAAPGSAEWSARDGTLTVILPRTPTALLRPSPR</sequence>
<evidence type="ECO:0000313" key="1">
    <source>
        <dbReference type="EMBL" id="GAA2057207.1"/>
    </source>
</evidence>
<protein>
    <submittedName>
        <fullName evidence="1">Uncharacterized protein</fullName>
    </submittedName>
</protein>
<accession>A0ABN2VB74</accession>
<dbReference type="Proteomes" id="UP001403094">
    <property type="component" value="Unassembled WGS sequence"/>
</dbReference>
<dbReference type="RefSeq" id="WP_176129007.1">
    <property type="nucleotide sequence ID" value="NZ_BAAANQ010000007.1"/>
</dbReference>
<dbReference type="EMBL" id="BAAANQ010000007">
    <property type="protein sequence ID" value="GAA2057207.1"/>
    <property type="molecule type" value="Genomic_DNA"/>
</dbReference>